<dbReference type="AlphaFoldDB" id="A0A4Y1RHY6"/>
<dbReference type="GO" id="GO:0005737">
    <property type="term" value="C:cytoplasm"/>
    <property type="evidence" value="ECO:0007669"/>
    <property type="project" value="InterPro"/>
</dbReference>
<comment type="catalytic activity">
    <reaction evidence="11">
        <text>deamido-NAD(+) + L-glutamine + ATP + H2O = L-glutamate + AMP + diphosphate + NAD(+) + H(+)</text>
        <dbReference type="Rhea" id="RHEA:24384"/>
        <dbReference type="ChEBI" id="CHEBI:15377"/>
        <dbReference type="ChEBI" id="CHEBI:15378"/>
        <dbReference type="ChEBI" id="CHEBI:29985"/>
        <dbReference type="ChEBI" id="CHEBI:30616"/>
        <dbReference type="ChEBI" id="CHEBI:33019"/>
        <dbReference type="ChEBI" id="CHEBI:57540"/>
        <dbReference type="ChEBI" id="CHEBI:58359"/>
        <dbReference type="ChEBI" id="CHEBI:58437"/>
        <dbReference type="ChEBI" id="CHEBI:456215"/>
        <dbReference type="EC" id="6.3.5.1"/>
    </reaction>
</comment>
<evidence type="ECO:0000256" key="7">
    <source>
        <dbReference type="ARBA" id="ARBA00022840"/>
    </source>
</evidence>
<sequence length="804" mass="89785">SFKARALQTCQNRKNLTGLTRPRVQEPSSRATEQIAPKQQNKISKISNARLRIVSLCSIADIGDACNRSFLMRLLKTATCNLNQWAMDFDCNLKNIKESIAKAKEAGAVIRLGPELEITGYGCEDHFLELDTVNHAWECLKELLVGDWTDGILCSFGMPVINGSERYNCQILCMNRKIIMIRPKMWLANDGNYRELRWFTAWKQRDQLVNFQLPKEISEALSQDSVPFGYGYIQFLDTAVAAEICEELFTPIPPHAELALNGVEVFMNASGSHHQLRKLDIRLRAFMGATHTRGGVYMYSNHQGCDGGRLYYDGCASVVVNGDLVAQGSQFSLKDVEVVIAQIDLEAVASLRGSISSFQEQASCKTRVPFVEARYNLCQSFNLKMCLSSPLKIKYHSPEEEIAFGPGCWLWDYLRRSGASGFLLPLSGGADSSCVAAIVGCMCQLVVKEIANGDEQVKADAIRIGQYKDGQYPTDSREFAKRIFYTVFMGSENSSEATKSRAKVLADEIGAWHLDVSIDGVISALLSLFQTVTGKQPQYKVDGGSNSENLGLQNIQARIRMVLAFMFASLLPWVHNKPGFYLVLGSSKCGRSIAWLPHQGTALFLLVYDCSSADINPIGSISKQDLRTFLRWAATHLGYASTTAELEPIRSDYSQLDEVDMGMTYEELSVYGRLRKIFRCGPISMFKNLCYRWGAKLTPQEVADKVKHFFKYYSINRHKMTVLTPSYHAESYSPEDNRFDLRQFLYNARWPYQFRKIDDLVRELDGDRVHLGESSELDKLGDSSQGGGGMGVVAAGSGNPNVGL</sequence>
<evidence type="ECO:0000256" key="5">
    <source>
        <dbReference type="ARBA" id="ARBA00022598"/>
    </source>
</evidence>
<dbReference type="PANTHER" id="PTHR23090:SF9">
    <property type="entry name" value="GLUTAMINE-DEPENDENT NAD(+) SYNTHETASE"/>
    <property type="match status" value="1"/>
</dbReference>
<evidence type="ECO:0000256" key="2">
    <source>
        <dbReference type="ARBA" id="ARBA00007145"/>
    </source>
</evidence>
<evidence type="ECO:0000256" key="6">
    <source>
        <dbReference type="ARBA" id="ARBA00022741"/>
    </source>
</evidence>
<dbReference type="FunFam" id="3.40.50.620:FF:000036">
    <property type="entry name" value="Glutamine-dependent NAD(+) synthetase"/>
    <property type="match status" value="1"/>
</dbReference>
<evidence type="ECO:0000256" key="10">
    <source>
        <dbReference type="ARBA" id="ARBA00031075"/>
    </source>
</evidence>
<keyword evidence="7" id="KW-0067">ATP-binding</keyword>
<feature type="domain" description="CN hydrolase" evidence="13">
    <location>
        <begin position="75"/>
        <end position="345"/>
    </location>
</feature>
<evidence type="ECO:0000256" key="12">
    <source>
        <dbReference type="SAM" id="MobiDB-lite"/>
    </source>
</evidence>
<dbReference type="EMBL" id="AP019301">
    <property type="protein sequence ID" value="BBH03498.1"/>
    <property type="molecule type" value="Genomic_DNA"/>
</dbReference>
<proteinExistence type="inferred from homology"/>
<comment type="similarity">
    <text evidence="2">In the C-terminal section; belongs to the NAD synthetase family.</text>
</comment>
<keyword evidence="14" id="KW-0378">Hydrolase</keyword>
<dbReference type="InterPro" id="IPR003694">
    <property type="entry name" value="NAD_synthase"/>
</dbReference>
<evidence type="ECO:0000256" key="9">
    <source>
        <dbReference type="ARBA" id="ARBA00030681"/>
    </source>
</evidence>
<dbReference type="EC" id="6.3.5.1" evidence="3"/>
<dbReference type="GO" id="GO:0003952">
    <property type="term" value="F:NAD+ synthase (glutamine-hydrolyzing) activity"/>
    <property type="evidence" value="ECO:0007669"/>
    <property type="project" value="UniProtKB-EC"/>
</dbReference>
<dbReference type="UniPathway" id="UPA00253">
    <property type="reaction ID" value="UER00334"/>
</dbReference>
<dbReference type="Pfam" id="PF02540">
    <property type="entry name" value="NAD_synthase"/>
    <property type="match status" value="1"/>
</dbReference>
<dbReference type="Gene3D" id="3.60.110.10">
    <property type="entry name" value="Carbon-nitrogen hydrolase"/>
    <property type="match status" value="1"/>
</dbReference>
<dbReference type="InterPro" id="IPR036526">
    <property type="entry name" value="C-N_Hydrolase_sf"/>
</dbReference>
<keyword evidence="6" id="KW-0547">Nucleotide-binding</keyword>
<comment type="pathway">
    <text evidence="1">Cofactor biosynthesis; NAD(+) biosynthesis; NAD(+) from deamido-NAD(+) (L-Gln route): step 1/1.</text>
</comment>
<dbReference type="GO" id="GO:0004359">
    <property type="term" value="F:glutaminase activity"/>
    <property type="evidence" value="ECO:0007669"/>
    <property type="project" value="InterPro"/>
</dbReference>
<dbReference type="PIRSF" id="PIRSF006630">
    <property type="entry name" value="NADS_GAT"/>
    <property type="match status" value="1"/>
</dbReference>
<evidence type="ECO:0000256" key="1">
    <source>
        <dbReference type="ARBA" id="ARBA00005188"/>
    </source>
</evidence>
<dbReference type="Gene3D" id="3.40.50.620">
    <property type="entry name" value="HUPs"/>
    <property type="match status" value="1"/>
</dbReference>
<evidence type="ECO:0000256" key="11">
    <source>
        <dbReference type="ARBA" id="ARBA00052340"/>
    </source>
</evidence>
<gene>
    <name evidence="14" type="ORF">Prudu_014393</name>
</gene>
<keyword evidence="5" id="KW-0436">Ligase</keyword>
<evidence type="ECO:0000313" key="14">
    <source>
        <dbReference type="EMBL" id="BBH03498.1"/>
    </source>
</evidence>
<dbReference type="InterPro" id="IPR003010">
    <property type="entry name" value="C-N_Hydrolase"/>
</dbReference>
<evidence type="ECO:0000259" key="13">
    <source>
        <dbReference type="PROSITE" id="PS50263"/>
    </source>
</evidence>
<dbReference type="CDD" id="cd00553">
    <property type="entry name" value="NAD_synthase"/>
    <property type="match status" value="1"/>
</dbReference>
<dbReference type="GO" id="GO:0009435">
    <property type="term" value="P:NAD+ biosynthetic process"/>
    <property type="evidence" value="ECO:0007669"/>
    <property type="project" value="UniProtKB-UniPathway"/>
</dbReference>
<protein>
    <recommendedName>
        <fullName evidence="4">Glutamine-dependent NAD(+) synthetase</fullName>
        <ecNumber evidence="3">6.3.5.1</ecNumber>
    </recommendedName>
    <alternativeName>
        <fullName evidence="9">NAD(+) synthase [glutamine-hydrolyzing]</fullName>
    </alternativeName>
    <alternativeName>
        <fullName evidence="10">NAD(+) synthetase</fullName>
    </alternativeName>
</protein>
<dbReference type="InterPro" id="IPR022310">
    <property type="entry name" value="NAD/GMP_synthase"/>
</dbReference>
<dbReference type="SUPFAM" id="SSF56317">
    <property type="entry name" value="Carbon-nitrogen hydrolase"/>
    <property type="match status" value="1"/>
</dbReference>
<dbReference type="InterPro" id="IPR014729">
    <property type="entry name" value="Rossmann-like_a/b/a_fold"/>
</dbReference>
<accession>A0A4Y1RHY6</accession>
<dbReference type="PROSITE" id="PS50263">
    <property type="entry name" value="CN_HYDROLASE"/>
    <property type="match status" value="1"/>
</dbReference>
<dbReference type="SUPFAM" id="SSF52402">
    <property type="entry name" value="Adenine nucleotide alpha hydrolases-like"/>
    <property type="match status" value="1"/>
</dbReference>
<evidence type="ECO:0000256" key="8">
    <source>
        <dbReference type="ARBA" id="ARBA00023027"/>
    </source>
</evidence>
<feature type="non-terminal residue" evidence="14">
    <location>
        <position position="1"/>
    </location>
</feature>
<feature type="region of interest" description="Disordered" evidence="12">
    <location>
        <begin position="775"/>
        <end position="804"/>
    </location>
</feature>
<evidence type="ECO:0000256" key="3">
    <source>
        <dbReference type="ARBA" id="ARBA00012743"/>
    </source>
</evidence>
<keyword evidence="8" id="KW-0520">NAD</keyword>
<dbReference type="GO" id="GO:0005524">
    <property type="term" value="F:ATP binding"/>
    <property type="evidence" value="ECO:0007669"/>
    <property type="project" value="UniProtKB-KW"/>
</dbReference>
<dbReference type="PANTHER" id="PTHR23090">
    <property type="entry name" value="NH 3 /GLUTAMINE-DEPENDENT NAD + SYNTHETASE"/>
    <property type="match status" value="1"/>
</dbReference>
<dbReference type="InterPro" id="IPR014445">
    <property type="entry name" value="Gln-dep_NAD_synthase"/>
</dbReference>
<dbReference type="HAMAP" id="MF_02090">
    <property type="entry name" value="NadE_glutamine_dep"/>
    <property type="match status" value="1"/>
</dbReference>
<organism evidence="14">
    <name type="scientific">Prunus dulcis</name>
    <name type="common">Almond</name>
    <name type="synonym">Amygdalus dulcis</name>
    <dbReference type="NCBI Taxonomy" id="3755"/>
    <lineage>
        <taxon>Eukaryota</taxon>
        <taxon>Viridiplantae</taxon>
        <taxon>Streptophyta</taxon>
        <taxon>Embryophyta</taxon>
        <taxon>Tracheophyta</taxon>
        <taxon>Spermatophyta</taxon>
        <taxon>Magnoliopsida</taxon>
        <taxon>eudicotyledons</taxon>
        <taxon>Gunneridae</taxon>
        <taxon>Pentapetalae</taxon>
        <taxon>rosids</taxon>
        <taxon>fabids</taxon>
        <taxon>Rosales</taxon>
        <taxon>Rosaceae</taxon>
        <taxon>Amygdaloideae</taxon>
        <taxon>Amygdaleae</taxon>
        <taxon>Prunus</taxon>
    </lineage>
</organism>
<dbReference type="FunFam" id="3.60.110.10:FF:000003">
    <property type="entry name" value="Glutamine-dependent NAD(+) synthetase"/>
    <property type="match status" value="1"/>
</dbReference>
<reference evidence="14" key="1">
    <citation type="journal article" date="2019" name="Science">
        <title>Mutation of a bHLH transcription factor allowed almond domestication.</title>
        <authorList>
            <person name="Sanchez-Perez R."/>
            <person name="Pavan S."/>
            <person name="Mazzeo R."/>
            <person name="Moldovan C."/>
            <person name="Aiese Cigliano R."/>
            <person name="Del Cueto J."/>
            <person name="Ricciardi F."/>
            <person name="Lotti C."/>
            <person name="Ricciardi L."/>
            <person name="Dicenta F."/>
            <person name="Lopez-Marques R.L."/>
            <person name="Lindberg Moller B."/>
        </authorList>
    </citation>
    <scope>NUCLEOTIDE SEQUENCE</scope>
</reference>
<dbReference type="CDD" id="cd07570">
    <property type="entry name" value="GAT_Gln-NAD-synth"/>
    <property type="match status" value="1"/>
</dbReference>
<dbReference type="Pfam" id="PF00795">
    <property type="entry name" value="CN_hydrolase"/>
    <property type="match status" value="1"/>
</dbReference>
<evidence type="ECO:0000256" key="4">
    <source>
        <dbReference type="ARBA" id="ARBA00017309"/>
    </source>
</evidence>
<name>A0A4Y1RHY6_PRUDU</name>